<name>A0ABD0JFB6_9CAEN</name>
<accession>A0ABD0JFB6</accession>
<comment type="caution">
    <text evidence="1">The sequence shown here is derived from an EMBL/GenBank/DDBJ whole genome shotgun (WGS) entry which is preliminary data.</text>
</comment>
<keyword evidence="2" id="KW-1185">Reference proteome</keyword>
<gene>
    <name evidence="1" type="ORF">BaRGS_00035686</name>
</gene>
<dbReference type="AlphaFoldDB" id="A0ABD0JFB6"/>
<proteinExistence type="predicted"/>
<dbReference type="EMBL" id="JACVVK020000483">
    <property type="protein sequence ID" value="KAK7471673.1"/>
    <property type="molecule type" value="Genomic_DNA"/>
</dbReference>
<organism evidence="1 2">
    <name type="scientific">Batillaria attramentaria</name>
    <dbReference type="NCBI Taxonomy" id="370345"/>
    <lineage>
        <taxon>Eukaryota</taxon>
        <taxon>Metazoa</taxon>
        <taxon>Spiralia</taxon>
        <taxon>Lophotrochozoa</taxon>
        <taxon>Mollusca</taxon>
        <taxon>Gastropoda</taxon>
        <taxon>Caenogastropoda</taxon>
        <taxon>Sorbeoconcha</taxon>
        <taxon>Cerithioidea</taxon>
        <taxon>Batillariidae</taxon>
        <taxon>Batillaria</taxon>
    </lineage>
</organism>
<evidence type="ECO:0000313" key="2">
    <source>
        <dbReference type="Proteomes" id="UP001519460"/>
    </source>
</evidence>
<sequence length="110" mass="11954">MTVKIFCSVNHKDTTKETLIHYLRGPGCYSKKPCNNCDATVGHFNRPHLPLYGAGHATPSGGPPGRAKTTGMRMHNVCSNERPPSAVTASSDAVSVMVRPNSPFCRDRRT</sequence>
<reference evidence="1 2" key="1">
    <citation type="journal article" date="2023" name="Sci. Data">
        <title>Genome assembly of the Korean intertidal mud-creeper Batillaria attramentaria.</title>
        <authorList>
            <person name="Patra A.K."/>
            <person name="Ho P.T."/>
            <person name="Jun S."/>
            <person name="Lee S.J."/>
            <person name="Kim Y."/>
            <person name="Won Y.J."/>
        </authorList>
    </citation>
    <scope>NUCLEOTIDE SEQUENCE [LARGE SCALE GENOMIC DNA]</scope>
    <source>
        <strain evidence="1">Wonlab-2016</strain>
    </source>
</reference>
<protein>
    <submittedName>
        <fullName evidence="1">Uncharacterized protein</fullName>
    </submittedName>
</protein>
<dbReference type="Proteomes" id="UP001519460">
    <property type="component" value="Unassembled WGS sequence"/>
</dbReference>
<evidence type="ECO:0000313" key="1">
    <source>
        <dbReference type="EMBL" id="KAK7471673.1"/>
    </source>
</evidence>